<dbReference type="InterPro" id="IPR016680">
    <property type="entry name" value="NDUFA8"/>
</dbReference>
<keyword evidence="7" id="KW-0249">Electron transport</keyword>
<evidence type="ECO:0000256" key="5">
    <source>
        <dbReference type="ARBA" id="ARBA00022660"/>
    </source>
</evidence>
<dbReference type="Pfam" id="PF06747">
    <property type="entry name" value="CHCH"/>
    <property type="match status" value="1"/>
</dbReference>
<accession>A0A8X7XUQ6</accession>
<evidence type="ECO:0000256" key="6">
    <source>
        <dbReference type="ARBA" id="ARBA00022737"/>
    </source>
</evidence>
<comment type="function">
    <text evidence="1">Accessory subunit of the mitochondrial membrane respiratory chain NADH dehydrogenase (Complex I), that is believed not to be involved in catalysis. Complex I functions in the transfer of electrons from NADH to the respiratory chain. The immediate electron acceptor for the enzyme is believed to be ubiquinone.</text>
</comment>
<keyword evidence="12" id="KW-1185">Reference proteome</keyword>
<dbReference type="InterPro" id="IPR010625">
    <property type="entry name" value="CHCH"/>
</dbReference>
<dbReference type="PROSITE" id="PS51808">
    <property type="entry name" value="CHCH"/>
    <property type="match status" value="2"/>
</dbReference>
<dbReference type="OrthoDB" id="276296at2759"/>
<keyword evidence="5" id="KW-0679">Respiratory chain</keyword>
<comment type="similarity">
    <text evidence="3">Belongs to the complex I NDUFA8 subunit family.</text>
</comment>
<keyword evidence="9" id="KW-1015">Disulfide bond</keyword>
<evidence type="ECO:0000313" key="12">
    <source>
        <dbReference type="Proteomes" id="UP000886885"/>
    </source>
</evidence>
<keyword evidence="6" id="KW-0677">Repeat</keyword>
<gene>
    <name evidence="11" type="ORF">POTOM_060385</name>
</gene>
<dbReference type="GO" id="GO:0006120">
    <property type="term" value="P:mitochondrial electron transport, NADH to ubiquinone"/>
    <property type="evidence" value="ECO:0007669"/>
    <property type="project" value="InterPro"/>
</dbReference>
<proteinExistence type="inferred from homology"/>
<reference evidence="11" key="1">
    <citation type="journal article" date="2020" name="bioRxiv">
        <title>Hybrid origin of Populus tomentosa Carr. identified through genome sequencing and phylogenomic analysis.</title>
        <authorList>
            <person name="An X."/>
            <person name="Gao K."/>
            <person name="Chen Z."/>
            <person name="Li J."/>
            <person name="Yang X."/>
            <person name="Yang X."/>
            <person name="Zhou J."/>
            <person name="Guo T."/>
            <person name="Zhao T."/>
            <person name="Huang S."/>
            <person name="Miao D."/>
            <person name="Khan W.U."/>
            <person name="Rao P."/>
            <person name="Ye M."/>
            <person name="Lei B."/>
            <person name="Liao W."/>
            <person name="Wang J."/>
            <person name="Ji L."/>
            <person name="Li Y."/>
            <person name="Guo B."/>
            <person name="Mustafa N.S."/>
            <person name="Li S."/>
            <person name="Yun Q."/>
            <person name="Keller S.R."/>
            <person name="Mao J."/>
            <person name="Zhang R."/>
            <person name="Strauss S.H."/>
        </authorList>
    </citation>
    <scope>NUCLEOTIDE SEQUENCE</scope>
    <source>
        <strain evidence="11">GM15</strain>
        <tissue evidence="11">Leaf</tissue>
    </source>
</reference>
<comment type="subcellular location">
    <subcellularLocation>
        <location evidence="2">Mitochondrion</location>
    </subcellularLocation>
</comment>
<dbReference type="Proteomes" id="UP000886885">
    <property type="component" value="Unassembled WGS sequence"/>
</dbReference>
<keyword evidence="4" id="KW-0813">Transport</keyword>
<dbReference type="EMBL" id="JAAWWB010000595">
    <property type="protein sequence ID" value="KAG6736728.1"/>
    <property type="molecule type" value="Genomic_DNA"/>
</dbReference>
<feature type="domain" description="CHCH" evidence="10">
    <location>
        <begin position="158"/>
        <end position="190"/>
    </location>
</feature>
<sequence>MAIYSRVVFAKLELLQSFLGTLPLDIEESSSSSRNKADEHESLLLFVTHCLTIYMCTAENHQTKSFELCYFCRLLLKMAASAVDATGNPIPTSAVLTASSKHIATRCFPENVEFLKCKKKDPNPEKCLDKGQQVTRCVLGLLYDFFISHRLKDLHQKCTNEMDAYVGCMYYSTNEFDLCRKEQQAFEKACPLE</sequence>
<evidence type="ECO:0000256" key="9">
    <source>
        <dbReference type="ARBA" id="ARBA00023157"/>
    </source>
</evidence>
<evidence type="ECO:0000256" key="2">
    <source>
        <dbReference type="ARBA" id="ARBA00004173"/>
    </source>
</evidence>
<evidence type="ECO:0000256" key="8">
    <source>
        <dbReference type="ARBA" id="ARBA00023128"/>
    </source>
</evidence>
<comment type="caution">
    <text evidence="11">The sequence shown here is derived from an EMBL/GenBank/DDBJ whole genome shotgun (WGS) entry which is preliminary data.</text>
</comment>
<keyword evidence="8" id="KW-0496">Mitochondrion</keyword>
<dbReference type="AlphaFoldDB" id="A0A8X7XUQ6"/>
<evidence type="ECO:0000256" key="7">
    <source>
        <dbReference type="ARBA" id="ARBA00022982"/>
    </source>
</evidence>
<dbReference type="PANTHER" id="PTHR13344:SF0">
    <property type="entry name" value="NADH DEHYDROGENASE [UBIQUINONE] 1 ALPHA SUBCOMPLEX SUBUNIT 8"/>
    <property type="match status" value="1"/>
</dbReference>
<evidence type="ECO:0000256" key="4">
    <source>
        <dbReference type="ARBA" id="ARBA00022448"/>
    </source>
</evidence>
<protein>
    <recommendedName>
        <fullName evidence="10">CHCH domain-containing protein</fullName>
    </recommendedName>
</protein>
<evidence type="ECO:0000259" key="10">
    <source>
        <dbReference type="Pfam" id="PF06747"/>
    </source>
</evidence>
<organism evidence="11 12">
    <name type="scientific">Populus tomentosa</name>
    <name type="common">Chinese white poplar</name>
    <dbReference type="NCBI Taxonomy" id="118781"/>
    <lineage>
        <taxon>Eukaryota</taxon>
        <taxon>Viridiplantae</taxon>
        <taxon>Streptophyta</taxon>
        <taxon>Embryophyta</taxon>
        <taxon>Tracheophyta</taxon>
        <taxon>Spermatophyta</taxon>
        <taxon>Magnoliopsida</taxon>
        <taxon>eudicotyledons</taxon>
        <taxon>Gunneridae</taxon>
        <taxon>Pentapetalae</taxon>
        <taxon>rosids</taxon>
        <taxon>fabids</taxon>
        <taxon>Malpighiales</taxon>
        <taxon>Salicaceae</taxon>
        <taxon>Saliceae</taxon>
        <taxon>Populus</taxon>
    </lineage>
</organism>
<dbReference type="GO" id="GO:0005739">
    <property type="term" value="C:mitochondrion"/>
    <property type="evidence" value="ECO:0007669"/>
    <property type="project" value="UniProtKB-SubCell"/>
</dbReference>
<evidence type="ECO:0000256" key="1">
    <source>
        <dbReference type="ARBA" id="ARBA00003195"/>
    </source>
</evidence>
<evidence type="ECO:0000256" key="3">
    <source>
        <dbReference type="ARBA" id="ARBA00010705"/>
    </source>
</evidence>
<dbReference type="PANTHER" id="PTHR13344">
    <property type="entry name" value="NADH-UBIQUINONE OXIDOREDUCTASE"/>
    <property type="match status" value="1"/>
</dbReference>
<evidence type="ECO:0000313" key="11">
    <source>
        <dbReference type="EMBL" id="KAG6736728.1"/>
    </source>
</evidence>
<name>A0A8X7XUQ6_POPTO</name>